<evidence type="ECO:0000256" key="1">
    <source>
        <dbReference type="SAM" id="MobiDB-lite"/>
    </source>
</evidence>
<dbReference type="EMBL" id="KZ679130">
    <property type="protein sequence ID" value="PTB77644.1"/>
    <property type="molecule type" value="Genomic_DNA"/>
</dbReference>
<feature type="transmembrane region" description="Helical" evidence="2">
    <location>
        <begin position="33"/>
        <end position="54"/>
    </location>
</feature>
<keyword evidence="2" id="KW-0812">Transmembrane</keyword>
<feature type="region of interest" description="Disordered" evidence="1">
    <location>
        <begin position="104"/>
        <end position="126"/>
    </location>
</feature>
<sequence length="149" mass="17079">MSNAGQWYHPRLVIKTNISTLLLNTTRIKTRSLVSLLLLSLSSRFLVFIFHFFACQIGDFASVSDSLRFKAKRTYQKGTRPREEKGEIGTRVVEDESGSCYFLKGQKKNKEHEPNQKGQKTGWPTINNQMMRTHWPLSGGGWQRMKGKG</sequence>
<proteinExistence type="predicted"/>
<organism evidence="3 4">
    <name type="scientific">Trichoderma longibrachiatum ATCC 18648</name>
    <dbReference type="NCBI Taxonomy" id="983965"/>
    <lineage>
        <taxon>Eukaryota</taxon>
        <taxon>Fungi</taxon>
        <taxon>Dikarya</taxon>
        <taxon>Ascomycota</taxon>
        <taxon>Pezizomycotina</taxon>
        <taxon>Sordariomycetes</taxon>
        <taxon>Hypocreomycetidae</taxon>
        <taxon>Hypocreales</taxon>
        <taxon>Hypocreaceae</taxon>
        <taxon>Trichoderma</taxon>
    </lineage>
</organism>
<evidence type="ECO:0000313" key="3">
    <source>
        <dbReference type="EMBL" id="PTB77644.1"/>
    </source>
</evidence>
<accession>A0A2T4C7Y9</accession>
<dbReference type="AlphaFoldDB" id="A0A2T4C7Y9"/>
<dbReference type="Proteomes" id="UP000240760">
    <property type="component" value="Unassembled WGS sequence"/>
</dbReference>
<name>A0A2T4C7Y9_TRILO</name>
<evidence type="ECO:0000313" key="4">
    <source>
        <dbReference type="Proteomes" id="UP000240760"/>
    </source>
</evidence>
<reference evidence="3 4" key="1">
    <citation type="submission" date="2016-07" db="EMBL/GenBank/DDBJ databases">
        <title>Multiple horizontal gene transfer events from other fungi enriched the ability of initially mycotrophic Trichoderma (Ascomycota) to feed on dead plant biomass.</title>
        <authorList>
            <consortium name="DOE Joint Genome Institute"/>
            <person name="Aerts A."/>
            <person name="Atanasova L."/>
            <person name="Chenthamara K."/>
            <person name="Zhang J."/>
            <person name="Grujic M."/>
            <person name="Henrissat B."/>
            <person name="Kuo A."/>
            <person name="Salamov A."/>
            <person name="Lipzen A."/>
            <person name="Labutti K."/>
            <person name="Barry K."/>
            <person name="Miao Y."/>
            <person name="Rahimi M.J."/>
            <person name="Shen Q."/>
            <person name="Grigoriev I.V."/>
            <person name="Kubicek C.P."/>
            <person name="Druzhinina I.S."/>
        </authorList>
    </citation>
    <scope>NUCLEOTIDE SEQUENCE [LARGE SCALE GENOMIC DNA]</scope>
    <source>
        <strain evidence="3 4">ATCC 18648</strain>
    </source>
</reference>
<protein>
    <submittedName>
        <fullName evidence="3">Uncharacterized protein</fullName>
    </submittedName>
</protein>
<evidence type="ECO:0000256" key="2">
    <source>
        <dbReference type="SAM" id="Phobius"/>
    </source>
</evidence>
<keyword evidence="2" id="KW-0472">Membrane</keyword>
<feature type="compositionally biased region" description="Polar residues" evidence="1">
    <location>
        <begin position="116"/>
        <end position="126"/>
    </location>
</feature>
<keyword evidence="2" id="KW-1133">Transmembrane helix</keyword>
<gene>
    <name evidence="3" type="ORF">M440DRAFT_286698</name>
</gene>
<keyword evidence="4" id="KW-1185">Reference proteome</keyword>